<dbReference type="Proteomes" id="UP000295560">
    <property type="component" value="Unassembled WGS sequence"/>
</dbReference>
<protein>
    <submittedName>
        <fullName evidence="1">Uncharacterized protein</fullName>
    </submittedName>
</protein>
<dbReference type="AlphaFoldDB" id="A0A4R1HVI4"/>
<evidence type="ECO:0000313" key="2">
    <source>
        <dbReference type="Proteomes" id="UP000295560"/>
    </source>
</evidence>
<organism evidence="1 2">
    <name type="scientific">Pseudonocardia endophytica</name>
    <dbReference type="NCBI Taxonomy" id="401976"/>
    <lineage>
        <taxon>Bacteria</taxon>
        <taxon>Bacillati</taxon>
        <taxon>Actinomycetota</taxon>
        <taxon>Actinomycetes</taxon>
        <taxon>Pseudonocardiales</taxon>
        <taxon>Pseudonocardiaceae</taxon>
        <taxon>Pseudonocardia</taxon>
    </lineage>
</organism>
<sequence>MGMTCVDTSHKNGVAPAVLYAAALRLLGPAPDRLAVPCERCAAPPDAECAWTRSPGPPVLHAERRRRVDGLAAAHAAAVDALAAWAAALGSGGPVHAAGIRARHRYRLLRMRAGSVGWPVPALPGPAVVLSAARAVPA</sequence>
<dbReference type="EMBL" id="SMFZ01000001">
    <property type="protein sequence ID" value="TCK25441.1"/>
    <property type="molecule type" value="Genomic_DNA"/>
</dbReference>
<accession>A0A4R1HVI4</accession>
<comment type="caution">
    <text evidence="1">The sequence shown here is derived from an EMBL/GenBank/DDBJ whole genome shotgun (WGS) entry which is preliminary data.</text>
</comment>
<keyword evidence="2" id="KW-1185">Reference proteome</keyword>
<proteinExistence type="predicted"/>
<evidence type="ECO:0000313" key="1">
    <source>
        <dbReference type="EMBL" id="TCK25441.1"/>
    </source>
</evidence>
<reference evidence="1 2" key="1">
    <citation type="submission" date="2019-03" db="EMBL/GenBank/DDBJ databases">
        <title>Sequencing the genomes of 1000 actinobacteria strains.</title>
        <authorList>
            <person name="Klenk H.-P."/>
        </authorList>
    </citation>
    <scope>NUCLEOTIDE SEQUENCE [LARGE SCALE GENOMIC DNA]</scope>
    <source>
        <strain evidence="1 2">DSM 44969</strain>
    </source>
</reference>
<gene>
    <name evidence="1" type="ORF">EV378_1249</name>
</gene>
<name>A0A4R1HVI4_PSEEN</name>